<dbReference type="SUPFAM" id="SSF53659">
    <property type="entry name" value="Isocitrate/Isopropylmalate dehydrogenase-like"/>
    <property type="match status" value="1"/>
</dbReference>
<gene>
    <name evidence="5" type="ORF">PSU93_03950</name>
</gene>
<dbReference type="InterPro" id="IPR012147">
    <property type="entry name" value="P_Ac_Bu_trans"/>
</dbReference>
<comment type="caution">
    <text evidence="5">The sequence shown here is derived from an EMBL/GenBank/DDBJ whole genome shotgun (WGS) entry which is preliminary data.</text>
</comment>
<protein>
    <submittedName>
        <fullName evidence="5">Bifunctional enoyl-CoA hydratase/phosphate acetyltransferase</fullName>
    </submittedName>
</protein>
<dbReference type="Proteomes" id="UP001160519">
    <property type="component" value="Unassembled WGS sequence"/>
</dbReference>
<dbReference type="Pfam" id="PF01515">
    <property type="entry name" value="PTA_PTB"/>
    <property type="match status" value="1"/>
</dbReference>
<dbReference type="GO" id="GO:0016746">
    <property type="term" value="F:acyltransferase activity"/>
    <property type="evidence" value="ECO:0007669"/>
    <property type="project" value="UniProtKB-KW"/>
</dbReference>
<evidence type="ECO:0000256" key="3">
    <source>
        <dbReference type="ARBA" id="ARBA00023315"/>
    </source>
</evidence>
<dbReference type="NCBIfam" id="NF006045">
    <property type="entry name" value="PRK08190.1"/>
    <property type="match status" value="1"/>
</dbReference>
<dbReference type="PIRSF" id="PIRSF000428">
    <property type="entry name" value="P_Ac_trans"/>
    <property type="match status" value="1"/>
</dbReference>
<organism evidence="5 6">
    <name type="scientific">Candidatus Methylobacter titanis</name>
    <dbReference type="NCBI Taxonomy" id="3053457"/>
    <lineage>
        <taxon>Bacteria</taxon>
        <taxon>Pseudomonadati</taxon>
        <taxon>Pseudomonadota</taxon>
        <taxon>Gammaproteobacteria</taxon>
        <taxon>Methylococcales</taxon>
        <taxon>Methylococcaceae</taxon>
        <taxon>Methylobacter</taxon>
    </lineage>
</organism>
<evidence type="ECO:0000256" key="2">
    <source>
        <dbReference type="ARBA" id="ARBA00022679"/>
    </source>
</evidence>
<evidence type="ECO:0000256" key="1">
    <source>
        <dbReference type="ARBA" id="ARBA00005656"/>
    </source>
</evidence>
<proteinExistence type="inferred from homology"/>
<dbReference type="InterPro" id="IPR050500">
    <property type="entry name" value="Phos_Acetyltrans/Butyryltrans"/>
</dbReference>
<dbReference type="EMBL" id="JAQSDF010000007">
    <property type="protein sequence ID" value="MDI1230288.1"/>
    <property type="molecule type" value="Genomic_DNA"/>
</dbReference>
<dbReference type="AlphaFoldDB" id="A0AA43TKP8"/>
<dbReference type="Gene3D" id="3.40.718.10">
    <property type="entry name" value="Isopropylmalate Dehydrogenase"/>
    <property type="match status" value="1"/>
</dbReference>
<keyword evidence="2" id="KW-0808">Transferase</keyword>
<name>A0AA43TKP8_9GAMM</name>
<evidence type="ECO:0000313" key="6">
    <source>
        <dbReference type="Proteomes" id="UP001160519"/>
    </source>
</evidence>
<dbReference type="InterPro" id="IPR002505">
    <property type="entry name" value="PTA_PTB"/>
</dbReference>
<keyword evidence="6" id="KW-1185">Reference proteome</keyword>
<accession>A0AA43TKP8</accession>
<comment type="similarity">
    <text evidence="1">Belongs to the phosphate acetyltransferase and butyryltransferase family.</text>
</comment>
<reference evidence="5" key="1">
    <citation type="submission" date="2023-01" db="EMBL/GenBank/DDBJ databases">
        <title>Biogeochemical cycle of methane in antarctic sediments.</title>
        <authorList>
            <person name="Roldan D.M."/>
            <person name="Menes R.J."/>
        </authorList>
    </citation>
    <scope>NUCLEOTIDE SEQUENCE [LARGE SCALE GENOMIC DNA]</scope>
    <source>
        <strain evidence="5">K-2018 MAG008</strain>
    </source>
</reference>
<dbReference type="PANTHER" id="PTHR43356">
    <property type="entry name" value="PHOSPHATE ACETYLTRANSFERASE"/>
    <property type="match status" value="1"/>
</dbReference>
<keyword evidence="3" id="KW-0012">Acyltransferase</keyword>
<sequence length="315" mass="33842">MCLNDVLALARGLPPLSVAVVEAKERFVLESVVEATRAGIIEPILIGNIERISEVAADLPEVMAMPMLSPEPHETVADCGVRLVLEGRAQTLMKGWLHTDELMHAVLKRLRTDRRMSHVFVAELATYPKLLLITDAAINISPDLTAKAAIVNNAVWLARLLGIERPKVAALSAIELVKQTIPSSLDAACLSKMAERGQILHAIVDGPLAFDNAISREAAEMKGIVSQVAGDVDILLVPDLDAGNILAKNLEYLSHATLAGIVLGARVPIILSSRSDPPRARLVSAALANLVWHRSVKVKTTAKQTSLNNETDIGD</sequence>
<feature type="domain" description="Phosphate acetyl/butaryl transferase" evidence="4">
    <location>
        <begin position="79"/>
        <end position="286"/>
    </location>
</feature>
<evidence type="ECO:0000313" key="5">
    <source>
        <dbReference type="EMBL" id="MDI1230288.1"/>
    </source>
</evidence>
<dbReference type="PANTHER" id="PTHR43356:SF2">
    <property type="entry name" value="PHOSPHATE ACETYLTRANSFERASE"/>
    <property type="match status" value="1"/>
</dbReference>
<evidence type="ECO:0000259" key="4">
    <source>
        <dbReference type="Pfam" id="PF01515"/>
    </source>
</evidence>